<dbReference type="EMBL" id="JRYO01000156">
    <property type="protein sequence ID" value="KHE92013.1"/>
    <property type="molecule type" value="Genomic_DNA"/>
</dbReference>
<protein>
    <submittedName>
        <fullName evidence="1">Uncharacterized protein</fullName>
    </submittedName>
</protein>
<gene>
    <name evidence="1" type="ORF">SCABRO_02242</name>
</gene>
<dbReference type="Proteomes" id="UP000030652">
    <property type="component" value="Unassembled WGS sequence"/>
</dbReference>
<sequence>MTCTGTVSGASYSISATFSEDGGTTTDNVTFTLSSATLGSGIITWSWTDRFSICNGGSNYSITKLVTSSLDGYEPDDDSIRAEGTG</sequence>
<comment type="caution">
    <text evidence="1">The sequence shown here is derived from an EMBL/GenBank/DDBJ whole genome shotgun (WGS) entry which is preliminary data.</text>
</comment>
<evidence type="ECO:0000313" key="2">
    <source>
        <dbReference type="Proteomes" id="UP000030652"/>
    </source>
</evidence>
<dbReference type="AlphaFoldDB" id="A0A0B0ELJ9"/>
<accession>A0A0B0ELJ9</accession>
<proteinExistence type="predicted"/>
<reference evidence="1 2" key="1">
    <citation type="submission" date="2014-10" db="EMBL/GenBank/DDBJ databases">
        <title>Draft genome of anammox bacterium scalindua brodae, obtained using differential coverage binning of sequence data from two enrichment reactors.</title>
        <authorList>
            <person name="Speth D.R."/>
            <person name="Russ L."/>
            <person name="Kartal B."/>
            <person name="Op den Camp H.J."/>
            <person name="Dutilh B.E."/>
            <person name="Jetten M.S."/>
        </authorList>
    </citation>
    <scope>NUCLEOTIDE SEQUENCE [LARGE SCALE GENOMIC DNA]</scope>
    <source>
        <strain evidence="1">RU1</strain>
    </source>
</reference>
<evidence type="ECO:0000313" key="1">
    <source>
        <dbReference type="EMBL" id="KHE92013.1"/>
    </source>
</evidence>
<name>A0A0B0ELJ9_9BACT</name>
<organism evidence="1 2">
    <name type="scientific">Candidatus Scalindua brodae</name>
    <dbReference type="NCBI Taxonomy" id="237368"/>
    <lineage>
        <taxon>Bacteria</taxon>
        <taxon>Pseudomonadati</taxon>
        <taxon>Planctomycetota</taxon>
        <taxon>Candidatus Brocadiia</taxon>
        <taxon>Candidatus Brocadiales</taxon>
        <taxon>Candidatus Scalinduaceae</taxon>
        <taxon>Candidatus Scalindua</taxon>
    </lineage>
</organism>